<evidence type="ECO:0000256" key="3">
    <source>
        <dbReference type="ARBA" id="ARBA00022692"/>
    </source>
</evidence>
<feature type="transmembrane region" description="Helical" evidence="6">
    <location>
        <begin position="305"/>
        <end position="330"/>
    </location>
</feature>
<protein>
    <recommendedName>
        <fullName evidence="7">Major facilitator superfamily (MFS) profile domain-containing protein</fullName>
    </recommendedName>
</protein>
<dbReference type="OMA" id="AGYQFIA"/>
<feature type="transmembrane region" description="Helical" evidence="6">
    <location>
        <begin position="66"/>
        <end position="84"/>
    </location>
</feature>
<dbReference type="Proteomes" id="UP000007963">
    <property type="component" value="Unassembled WGS sequence"/>
</dbReference>
<feature type="transmembrane region" description="Helical" evidence="6">
    <location>
        <begin position="259"/>
        <end position="284"/>
    </location>
</feature>
<evidence type="ECO:0000256" key="5">
    <source>
        <dbReference type="ARBA" id="ARBA00023136"/>
    </source>
</evidence>
<feature type="transmembrane region" description="Helical" evidence="6">
    <location>
        <begin position="507"/>
        <end position="530"/>
    </location>
</feature>
<dbReference type="OrthoDB" id="10021397at2759"/>
<dbReference type="SUPFAM" id="SSF103473">
    <property type="entry name" value="MFS general substrate transporter"/>
    <property type="match status" value="1"/>
</dbReference>
<evidence type="ECO:0000256" key="1">
    <source>
        <dbReference type="ARBA" id="ARBA00004141"/>
    </source>
</evidence>
<dbReference type="InterPro" id="IPR020846">
    <property type="entry name" value="MFS_dom"/>
</dbReference>
<feature type="transmembrane region" description="Helical" evidence="6">
    <location>
        <begin position="370"/>
        <end position="390"/>
    </location>
</feature>
<keyword evidence="3 6" id="KW-0812">Transmembrane</keyword>
<accession>Q0C8L7</accession>
<dbReference type="InterPro" id="IPR036259">
    <property type="entry name" value="MFS_trans_sf"/>
</dbReference>
<dbReference type="PANTHER" id="PTHR23501:SF193">
    <property type="entry name" value="MULTIDRUG TRANSPORTER, PUTATIVE (AFU_ORTHOLOGUE AFUA_8G00940)-RELATED"/>
    <property type="match status" value="1"/>
</dbReference>
<dbReference type="GeneID" id="4319642"/>
<evidence type="ECO:0000313" key="9">
    <source>
        <dbReference type="Proteomes" id="UP000007963"/>
    </source>
</evidence>
<comment type="similarity">
    <text evidence="2">Belongs to the major facilitator superfamily. TCR/Tet family.</text>
</comment>
<dbReference type="HOGENOM" id="CLU_000960_22_1_1"/>
<proteinExistence type="inferred from homology"/>
<name>Q0C8L7_ASPTN</name>
<feature type="transmembrane region" description="Helical" evidence="6">
    <location>
        <begin position="342"/>
        <end position="363"/>
    </location>
</feature>
<dbReference type="RefSeq" id="XP_001209269.1">
    <property type="nucleotide sequence ID" value="XM_001209269.1"/>
</dbReference>
<dbReference type="VEuPathDB" id="FungiDB:ATEG_09967"/>
<keyword evidence="5 6" id="KW-0472">Membrane</keyword>
<dbReference type="PROSITE" id="PS50850">
    <property type="entry name" value="MFS"/>
    <property type="match status" value="1"/>
</dbReference>
<dbReference type="AlphaFoldDB" id="Q0C8L7"/>
<feature type="transmembrane region" description="Helical" evidence="6">
    <location>
        <begin position="121"/>
        <end position="146"/>
    </location>
</feature>
<dbReference type="EMBL" id="CH476609">
    <property type="protein sequence ID" value="EAU29416.1"/>
    <property type="molecule type" value="Genomic_DNA"/>
</dbReference>
<dbReference type="Gene3D" id="1.20.1250.20">
    <property type="entry name" value="MFS general substrate transporter like domains"/>
    <property type="match status" value="2"/>
</dbReference>
<feature type="transmembrane region" description="Helical" evidence="6">
    <location>
        <begin position="153"/>
        <end position="172"/>
    </location>
</feature>
<keyword evidence="4 6" id="KW-1133">Transmembrane helix</keyword>
<evidence type="ECO:0000256" key="4">
    <source>
        <dbReference type="ARBA" id="ARBA00022989"/>
    </source>
</evidence>
<dbReference type="eggNOG" id="KOG0254">
    <property type="taxonomic scope" value="Eukaryota"/>
</dbReference>
<dbReference type="InterPro" id="IPR011701">
    <property type="entry name" value="MFS"/>
</dbReference>
<feature type="transmembrane region" description="Helical" evidence="6">
    <location>
        <begin position="184"/>
        <end position="203"/>
    </location>
</feature>
<comment type="subcellular location">
    <subcellularLocation>
        <location evidence="1">Membrane</location>
        <topology evidence="1">Multi-pass membrane protein</topology>
    </subcellularLocation>
</comment>
<dbReference type="Pfam" id="PF07690">
    <property type="entry name" value="MFS_1"/>
    <property type="match status" value="1"/>
</dbReference>
<dbReference type="PANTHER" id="PTHR23501">
    <property type="entry name" value="MAJOR FACILITATOR SUPERFAMILY"/>
    <property type="match status" value="1"/>
</dbReference>
<organism evidence="8 9">
    <name type="scientific">Aspergillus terreus (strain NIH 2624 / FGSC A1156)</name>
    <dbReference type="NCBI Taxonomy" id="341663"/>
    <lineage>
        <taxon>Eukaryota</taxon>
        <taxon>Fungi</taxon>
        <taxon>Dikarya</taxon>
        <taxon>Ascomycota</taxon>
        <taxon>Pezizomycotina</taxon>
        <taxon>Eurotiomycetes</taxon>
        <taxon>Eurotiomycetidae</taxon>
        <taxon>Eurotiales</taxon>
        <taxon>Aspergillaceae</taxon>
        <taxon>Aspergillus</taxon>
        <taxon>Aspergillus subgen. Circumdati</taxon>
    </lineage>
</organism>
<feature type="domain" description="Major facilitator superfamily (MFS) profile" evidence="7">
    <location>
        <begin position="31"/>
        <end position="530"/>
    </location>
</feature>
<evidence type="ECO:0000256" key="2">
    <source>
        <dbReference type="ARBA" id="ARBA00007520"/>
    </source>
</evidence>
<dbReference type="GO" id="GO:0005886">
    <property type="term" value="C:plasma membrane"/>
    <property type="evidence" value="ECO:0007669"/>
    <property type="project" value="TreeGrafter"/>
</dbReference>
<sequence>MTSHHSESEKPQSNTAQMQINYVTGLRLGLVVVSVTLVAFLMLLDMSIIVTAIPHITAQFHSLGDVGWYGSAYLLSSCALQPLAGKLYTLLTLKSTFLAFLGLFEIGSVLCGTARSSTMLILGRAVAGMGGSGLTNGAITILSAAAPKQQQPLLIGIMMGLSQIAIVCGPLLGGAFTQHASWRWCFYINLPIGAFATFLLLVIQIPNRLPSTSDSTTDGTNPQRKGARGVLNQLDFLGFVLFAGFAIMISLALEWGGSAYAWNSSVIIGLFCAAGVSLVLFGCWERHVGGAVAMIPISVASHRQVWCSCFFLGLFSGALLIFSYYLPIYFQAVKNVSPTMSGVYMLPGIGGQIVMAIVTGAIIGKTGYYVPWALASGILVSISAGLVSTFQPQTSTAAWVMYQFLGGIGRGCGMQTPVVAIQNALPPQTSPIGISLAMFGQTFGGSLFLTLTKLVFSNGLYSGLHQYAPTLNAQEVTAAGATGFRQVVPAPLISRVLLAYSKGVDHAFYVAVGASGATFIFAWGMGRLTWRGWRMQEKGRSE</sequence>
<feature type="transmembrane region" description="Helical" evidence="6">
    <location>
        <begin position="96"/>
        <end position="115"/>
    </location>
</feature>
<gene>
    <name evidence="8" type="ORF">ATEG_09967</name>
</gene>
<dbReference type="CDD" id="cd17502">
    <property type="entry name" value="MFS_Azr1_MDR_like"/>
    <property type="match status" value="1"/>
</dbReference>
<feature type="transmembrane region" description="Helical" evidence="6">
    <location>
        <begin position="28"/>
        <end position="54"/>
    </location>
</feature>
<evidence type="ECO:0000259" key="7">
    <source>
        <dbReference type="PROSITE" id="PS50850"/>
    </source>
</evidence>
<feature type="transmembrane region" description="Helical" evidence="6">
    <location>
        <begin position="234"/>
        <end position="253"/>
    </location>
</feature>
<evidence type="ECO:0000256" key="6">
    <source>
        <dbReference type="SAM" id="Phobius"/>
    </source>
</evidence>
<reference evidence="9" key="1">
    <citation type="submission" date="2005-09" db="EMBL/GenBank/DDBJ databases">
        <title>Annotation of the Aspergillus terreus NIH2624 genome.</title>
        <authorList>
            <person name="Birren B.W."/>
            <person name="Lander E.S."/>
            <person name="Galagan J.E."/>
            <person name="Nusbaum C."/>
            <person name="Devon K."/>
            <person name="Henn M."/>
            <person name="Ma L.-J."/>
            <person name="Jaffe D.B."/>
            <person name="Butler J."/>
            <person name="Alvarez P."/>
            <person name="Gnerre S."/>
            <person name="Grabherr M."/>
            <person name="Kleber M."/>
            <person name="Mauceli E.W."/>
            <person name="Brockman W."/>
            <person name="Rounsley S."/>
            <person name="Young S.K."/>
            <person name="LaButti K."/>
            <person name="Pushparaj V."/>
            <person name="DeCaprio D."/>
            <person name="Crawford M."/>
            <person name="Koehrsen M."/>
            <person name="Engels R."/>
            <person name="Montgomery P."/>
            <person name="Pearson M."/>
            <person name="Howarth C."/>
            <person name="Larson L."/>
            <person name="Luoma S."/>
            <person name="White J."/>
            <person name="Alvarado L."/>
            <person name="Kodira C.D."/>
            <person name="Zeng Q."/>
            <person name="Oleary S."/>
            <person name="Yandava C."/>
            <person name="Denning D.W."/>
            <person name="Nierman W.C."/>
            <person name="Milne T."/>
            <person name="Madden K."/>
        </authorList>
    </citation>
    <scope>NUCLEOTIDE SEQUENCE [LARGE SCALE GENOMIC DNA]</scope>
    <source>
        <strain evidence="9">NIH 2624 / FGSC A1156</strain>
    </source>
</reference>
<evidence type="ECO:0000313" key="8">
    <source>
        <dbReference type="EMBL" id="EAU29416.1"/>
    </source>
</evidence>
<dbReference type="GO" id="GO:0022857">
    <property type="term" value="F:transmembrane transporter activity"/>
    <property type="evidence" value="ECO:0007669"/>
    <property type="project" value="InterPro"/>
</dbReference>